<feature type="region of interest" description="Disordered" evidence="2">
    <location>
        <begin position="568"/>
        <end position="594"/>
    </location>
</feature>
<dbReference type="GO" id="GO:0016491">
    <property type="term" value="F:oxidoreductase activity"/>
    <property type="evidence" value="ECO:0007669"/>
    <property type="project" value="UniProtKB-KW"/>
</dbReference>
<dbReference type="Proteomes" id="UP001144191">
    <property type="component" value="Unassembled WGS sequence"/>
</dbReference>
<feature type="region of interest" description="Disordered" evidence="2">
    <location>
        <begin position="787"/>
        <end position="809"/>
    </location>
</feature>
<evidence type="ECO:0000256" key="1">
    <source>
        <dbReference type="ARBA" id="ARBA00023002"/>
    </source>
</evidence>
<feature type="compositionally biased region" description="Basic and acidic residues" evidence="2">
    <location>
        <begin position="568"/>
        <end position="578"/>
    </location>
</feature>
<name>A0A9W6A1T7_ASPNG</name>
<evidence type="ECO:0000313" key="4">
    <source>
        <dbReference type="Proteomes" id="UP001144191"/>
    </source>
</evidence>
<dbReference type="InterPro" id="IPR025337">
    <property type="entry name" value="Questin_oxidase-like"/>
</dbReference>
<feature type="compositionally biased region" description="Basic and acidic residues" evidence="2">
    <location>
        <begin position="787"/>
        <end position="804"/>
    </location>
</feature>
<proteinExistence type="predicted"/>
<feature type="compositionally biased region" description="Polar residues" evidence="2">
    <location>
        <begin position="502"/>
        <end position="512"/>
    </location>
</feature>
<sequence>MTLRYLSSSSLSQVLRRTASTASILRCKASSYYLPRMNSSTATTTNIPRSLLNDAIMATSTNIHLSPETNPGIISHNVSEESARVASEVLQEDMLSHHVFFNQSGFHNHIPHHILSLYALGATPQQIRAAYEKNSSYQRPKIPVDEDVVNQMGEEKGFLKYLGLGKHYSNYLEFFHRQMKEKGEERVLGEYLLSDSGAEVAENMLGRLFGGLIHPFIHFGFGLEFNQPAIVAEGLAQAAVHEDWYGPLFFWPVEKAAGGVAIRGKKSMLQILEEIRADEKLARSAQYDDSQRMKNGVLKRAPDEMIKYAAEFTVSVNQIEQKMVEIINTVAYFTSAAQRPDKQIKFDFFYIHGVNSTIFLSKIIRLPYLDDVTKARILEWTGRLDLLLYVAYGAADLHLDEITRYPAAKSWEEIYAYCNAQSSDDGHLPKLVRALKNGERACRPYEDRAEELGLKIKGDMWLKIANMVMDSTAGQDPLWVRGAGFDEAWKNLEDRRSRLDDTSSQNRNSAPSDSRRWPDDETALDAVRRFADEQVSSVLQSVMGIPSMSSRPSPDHWAIFDEEAFRRRDGGGDAKGVEHAPGTAPGAADNSDHYNQRHNRYPAHSWRDWDDQWYADSHPRWRRSDRDIFDYFFDRASLFDSPFSSRFFRPFHRSMFSDFASNSFGWPFSYLLFSPYSPLHLERQDQYHSHRDRGVFSSLMSSLSLSSENENNNPATESHWREAFEDLIRLENGKPMLDQDTTALAKRETARDWLYGLAKRGSLGDQWKISESGRDGRSNPMLVFHDYTSDRGDGGEVSLERTADENETETMTELDMFDRFFEDAAARESKAIAEMFESPILRLLLEERRRPRDTDEKWLEPVSDKRNENMVPDTLPENKLQPTPVTESTTTTEQPTVISTMTRTERVRLPDGSTQKKTVWTKRFSDGREESNETTEVLNPPHGQNSSGDSSSANQKESGWFWRD</sequence>
<evidence type="ECO:0000256" key="2">
    <source>
        <dbReference type="SAM" id="MobiDB-lite"/>
    </source>
</evidence>
<reference evidence="3" key="1">
    <citation type="submission" date="2022-07" db="EMBL/GenBank/DDBJ databases">
        <title>Taxonomy of Aspergillus series Nigri: significant species reduction supported by multi-species coalescent approaches.</title>
        <authorList>
            <person name="Bian C."/>
            <person name="Kusuya Y."/>
            <person name="Sklenar F."/>
            <person name="D'hooge E."/>
            <person name="Yaguchi T."/>
            <person name="Takahashi H."/>
            <person name="Hubka V."/>
        </authorList>
    </citation>
    <scope>NUCLEOTIDE SEQUENCE</scope>
    <source>
        <strain evidence="3">IFM 63604</strain>
    </source>
</reference>
<evidence type="ECO:0008006" key="5">
    <source>
        <dbReference type="Google" id="ProtNLM"/>
    </source>
</evidence>
<organism evidence="3 4">
    <name type="scientific">Aspergillus niger</name>
    <dbReference type="NCBI Taxonomy" id="5061"/>
    <lineage>
        <taxon>Eukaryota</taxon>
        <taxon>Fungi</taxon>
        <taxon>Dikarya</taxon>
        <taxon>Ascomycota</taxon>
        <taxon>Pezizomycotina</taxon>
        <taxon>Eurotiomycetes</taxon>
        <taxon>Eurotiomycetidae</taxon>
        <taxon>Eurotiales</taxon>
        <taxon>Aspergillaceae</taxon>
        <taxon>Aspergillus</taxon>
        <taxon>Aspergillus subgen. Circumdati</taxon>
    </lineage>
</organism>
<feature type="compositionally biased region" description="Low complexity" evidence="2">
    <location>
        <begin position="881"/>
        <end position="900"/>
    </location>
</feature>
<dbReference type="PANTHER" id="PTHR35870:SF1">
    <property type="entry name" value="PROTEIN, PUTATIVE (AFU_ORTHOLOGUE AFUA_5G03330)-RELATED"/>
    <property type="match status" value="1"/>
</dbReference>
<gene>
    <name evidence="3" type="ORF">AnigIFM63604_004989</name>
</gene>
<accession>A0A9W6A1T7</accession>
<protein>
    <recommendedName>
        <fullName evidence="5">HypA-like protein</fullName>
    </recommendedName>
</protein>
<dbReference type="PANTHER" id="PTHR35870">
    <property type="entry name" value="PROTEIN, PUTATIVE (AFU_ORTHOLOGUE AFUA_5G03330)-RELATED"/>
    <property type="match status" value="1"/>
</dbReference>
<feature type="compositionally biased region" description="Polar residues" evidence="2">
    <location>
        <begin position="934"/>
        <end position="957"/>
    </location>
</feature>
<feature type="compositionally biased region" description="Basic and acidic residues" evidence="2">
    <location>
        <begin position="851"/>
        <end position="868"/>
    </location>
</feature>
<dbReference type="EMBL" id="BRPB01000028">
    <property type="protein sequence ID" value="GLA49326.1"/>
    <property type="molecule type" value="Genomic_DNA"/>
</dbReference>
<evidence type="ECO:0000313" key="3">
    <source>
        <dbReference type="EMBL" id="GLA49326.1"/>
    </source>
</evidence>
<feature type="region of interest" description="Disordered" evidence="2">
    <location>
        <begin position="851"/>
        <end position="964"/>
    </location>
</feature>
<comment type="caution">
    <text evidence="3">The sequence shown here is derived from an EMBL/GenBank/DDBJ whole genome shotgun (WGS) entry which is preliminary data.</text>
</comment>
<keyword evidence="1" id="KW-0560">Oxidoreductase</keyword>
<feature type="region of interest" description="Disordered" evidence="2">
    <location>
        <begin position="496"/>
        <end position="519"/>
    </location>
</feature>
<dbReference type="Pfam" id="PF14027">
    <property type="entry name" value="Questin_oxidase"/>
    <property type="match status" value="1"/>
</dbReference>
<dbReference type="AlphaFoldDB" id="A0A9W6A1T7"/>